<organism evidence="2 3">
    <name type="scientific">Reticulomyxa filosa</name>
    <dbReference type="NCBI Taxonomy" id="46433"/>
    <lineage>
        <taxon>Eukaryota</taxon>
        <taxon>Sar</taxon>
        <taxon>Rhizaria</taxon>
        <taxon>Retaria</taxon>
        <taxon>Foraminifera</taxon>
        <taxon>Monothalamids</taxon>
        <taxon>Reticulomyxidae</taxon>
        <taxon>Reticulomyxa</taxon>
    </lineage>
</organism>
<sequence>MASPFNSARKVATYQLIVNNWARNNGVILSKYPNYINVYIASFCRIIKGDPINTSKRTFRLHLIENQDNEKDLKLNGYAANTTAINFRNCDNISIISAFKQEKVPHTIIDDCYNCQFHLYKSLIGTEIINSENIIIFIHGHVPSIQIDGSVHVTIRFFKSLLNSFPLPVVFLSHSFNFLVQVVDDLANPPTTTAHPSLIQPRDYE</sequence>
<evidence type="ECO:0000313" key="3">
    <source>
        <dbReference type="Proteomes" id="UP000023152"/>
    </source>
</evidence>
<dbReference type="GO" id="GO:0007010">
    <property type="term" value="P:cytoskeleton organization"/>
    <property type="evidence" value="ECO:0007669"/>
    <property type="project" value="InterPro"/>
</dbReference>
<dbReference type="InterPro" id="IPR036223">
    <property type="entry name" value="CAP_C_sf"/>
</dbReference>
<evidence type="ECO:0000313" key="2">
    <source>
        <dbReference type="EMBL" id="ETO32478.1"/>
    </source>
</evidence>
<name>X6P2W5_RETFI</name>
<dbReference type="Gene3D" id="2.160.20.70">
    <property type="match status" value="1"/>
</dbReference>
<dbReference type="GO" id="GO:0003779">
    <property type="term" value="F:actin binding"/>
    <property type="evidence" value="ECO:0007669"/>
    <property type="project" value="InterPro"/>
</dbReference>
<dbReference type="InterPro" id="IPR016098">
    <property type="entry name" value="CAP/MinC_C"/>
</dbReference>
<dbReference type="SUPFAM" id="SSF69340">
    <property type="entry name" value="C-terminal domain of adenylylcyclase associated protein"/>
    <property type="match status" value="1"/>
</dbReference>
<comment type="caution">
    <text evidence="2">The sequence shown here is derived from an EMBL/GenBank/DDBJ whole genome shotgun (WGS) entry which is preliminary data.</text>
</comment>
<gene>
    <name evidence="2" type="ORF">RFI_04640</name>
</gene>
<accession>X6P2W5</accession>
<protein>
    <recommendedName>
        <fullName evidence="1">C-CAP/cofactor C-like domain-containing protein</fullName>
    </recommendedName>
</protein>
<feature type="domain" description="C-CAP/cofactor C-like" evidence="1">
    <location>
        <begin position="51"/>
        <end position="189"/>
    </location>
</feature>
<dbReference type="Proteomes" id="UP000023152">
    <property type="component" value="Unassembled WGS sequence"/>
</dbReference>
<reference evidence="2 3" key="1">
    <citation type="journal article" date="2013" name="Curr. Biol.">
        <title>The Genome of the Foraminiferan Reticulomyxa filosa.</title>
        <authorList>
            <person name="Glockner G."/>
            <person name="Hulsmann N."/>
            <person name="Schleicher M."/>
            <person name="Noegel A.A."/>
            <person name="Eichinger L."/>
            <person name="Gallinger C."/>
            <person name="Pawlowski J."/>
            <person name="Sierra R."/>
            <person name="Euteneuer U."/>
            <person name="Pillet L."/>
            <person name="Moustafa A."/>
            <person name="Platzer M."/>
            <person name="Groth M."/>
            <person name="Szafranski K."/>
            <person name="Schliwa M."/>
        </authorList>
    </citation>
    <scope>NUCLEOTIDE SEQUENCE [LARGE SCALE GENOMIC DNA]</scope>
</reference>
<dbReference type="Pfam" id="PF08603">
    <property type="entry name" value="CAP_C"/>
    <property type="match status" value="1"/>
</dbReference>
<keyword evidence="3" id="KW-1185">Reference proteome</keyword>
<dbReference type="InterPro" id="IPR017901">
    <property type="entry name" value="C-CAP_CF_C-like"/>
</dbReference>
<dbReference type="EMBL" id="ASPP01004179">
    <property type="protein sequence ID" value="ETO32478.1"/>
    <property type="molecule type" value="Genomic_DNA"/>
</dbReference>
<dbReference type="InterPro" id="IPR013912">
    <property type="entry name" value="Adenylate_cyclase-assoc_CAP_C"/>
</dbReference>
<dbReference type="PROSITE" id="PS51329">
    <property type="entry name" value="C_CAP_COFACTOR_C"/>
    <property type="match status" value="1"/>
</dbReference>
<dbReference type="AlphaFoldDB" id="X6P2W5"/>
<proteinExistence type="predicted"/>
<evidence type="ECO:0000259" key="1">
    <source>
        <dbReference type="PROSITE" id="PS51329"/>
    </source>
</evidence>